<proteinExistence type="predicted"/>
<dbReference type="Pfam" id="PF08811">
    <property type="entry name" value="DUF1800"/>
    <property type="match status" value="1"/>
</dbReference>
<dbReference type="Proteomes" id="UP000465361">
    <property type="component" value="Unassembled WGS sequence"/>
</dbReference>
<accession>A0A7I9Y2Y0</accession>
<sequence>MTPPTLVDPALSASPATSDREQMAHLLRRAGFGATADELDSYLAAGYQATVEALVNPPEETPTYGCYPDHDLVDRYFTASVGPRSPEYAWPQWMWRLLTTTRPLQEKMALFWHGLFATGVKYPLPCSAQLEQIEMFRRRGMGGFEELLRSLSRDPAMLFWLDNQANHKDAPNENYARELLELFTMGVGNYTEADVKAAARAFTGWGVIPMMPQFFLGTFPAAFRYDESDHDATDKTFLGHTGPFNGDDIIAIIVQQPATARFLCDRLYRFFVADEPDESGRAEIARLSAVFLDTGGDVRSLLRAVFTSDHFRSEQVRYRKVKSPVELMVGTARLTGRWQLPTTDVAELARNAHFMGQSLLNPPSVEGWHEGEEWIDSAGLIERINCASAEITHPEAPGVQRIVARVRAWLENCADQTPAAWVDACLQAMGSLKISPETRQVLTEHLADPPAPRAGAHAVERYTLELLRAIVSTPDYQYC</sequence>
<evidence type="ECO:0008006" key="3">
    <source>
        <dbReference type="Google" id="ProtNLM"/>
    </source>
</evidence>
<keyword evidence="2" id="KW-1185">Reference proteome</keyword>
<protein>
    <recommendedName>
        <fullName evidence="3">DUF1800 domain-containing protein</fullName>
    </recommendedName>
</protein>
<evidence type="ECO:0000313" key="1">
    <source>
        <dbReference type="EMBL" id="GFG76428.1"/>
    </source>
</evidence>
<dbReference type="InterPro" id="IPR014917">
    <property type="entry name" value="DUF1800"/>
</dbReference>
<dbReference type="EMBL" id="BLKW01000004">
    <property type="protein sequence ID" value="GFG76428.1"/>
    <property type="molecule type" value="Genomic_DNA"/>
</dbReference>
<gene>
    <name evidence="1" type="ORF">MBOT_37930</name>
</gene>
<organism evidence="1 2">
    <name type="scientific">Mycobacterium botniense</name>
    <dbReference type="NCBI Taxonomy" id="84962"/>
    <lineage>
        <taxon>Bacteria</taxon>
        <taxon>Bacillati</taxon>
        <taxon>Actinomycetota</taxon>
        <taxon>Actinomycetes</taxon>
        <taxon>Mycobacteriales</taxon>
        <taxon>Mycobacteriaceae</taxon>
        <taxon>Mycobacterium</taxon>
    </lineage>
</organism>
<reference evidence="1 2" key="1">
    <citation type="journal article" date="2019" name="Emerg. Microbes Infect.">
        <title>Comprehensive subspecies identification of 175 nontuberculous mycobacteria species based on 7547 genomic profiles.</title>
        <authorList>
            <person name="Matsumoto Y."/>
            <person name="Kinjo T."/>
            <person name="Motooka D."/>
            <person name="Nabeya D."/>
            <person name="Jung N."/>
            <person name="Uechi K."/>
            <person name="Horii T."/>
            <person name="Iida T."/>
            <person name="Fujita J."/>
            <person name="Nakamura S."/>
        </authorList>
    </citation>
    <scope>NUCLEOTIDE SEQUENCE [LARGE SCALE GENOMIC DNA]</scope>
    <source>
        <strain evidence="1 2">JCM 17322</strain>
    </source>
</reference>
<evidence type="ECO:0000313" key="2">
    <source>
        <dbReference type="Proteomes" id="UP000465361"/>
    </source>
</evidence>
<name>A0A7I9Y2Y0_9MYCO</name>
<comment type="caution">
    <text evidence="1">The sequence shown here is derived from an EMBL/GenBank/DDBJ whole genome shotgun (WGS) entry which is preliminary data.</text>
</comment>
<dbReference type="AlphaFoldDB" id="A0A7I9Y2Y0"/>